<gene>
    <name evidence="1" type="ORF">OSV15_16135</name>
</gene>
<evidence type="ECO:0000313" key="1">
    <source>
        <dbReference type="EMBL" id="WAE51198.1"/>
    </source>
</evidence>
<organism evidence="1 2">
    <name type="scientific">Stutzerimonas frequens</name>
    <dbReference type="NCBI Taxonomy" id="2968969"/>
    <lineage>
        <taxon>Bacteria</taxon>
        <taxon>Pseudomonadati</taxon>
        <taxon>Pseudomonadota</taxon>
        <taxon>Gammaproteobacteria</taxon>
        <taxon>Pseudomonadales</taxon>
        <taxon>Pseudomonadaceae</taxon>
        <taxon>Stutzerimonas</taxon>
    </lineage>
</organism>
<evidence type="ECO:0000313" key="2">
    <source>
        <dbReference type="Proteomes" id="UP001164632"/>
    </source>
</evidence>
<dbReference type="AlphaFoldDB" id="A0AA47DZ97"/>
<dbReference type="Proteomes" id="UP001164632">
    <property type="component" value="Chromosome"/>
</dbReference>
<sequence>MRNVKDLIPSATSANHVALPEPVTAPRAIDQGTASVVNKLFVELQSIFPAWKQAWPNDEALTAAKKSWIKGFMAAGINTIEQIRFGIEQCRKSGGDFAPSVGRFIRWCEPTPEMLGLPDAAKAYREACANAHPAAERNWSHPAVHHAACETGFYELANMPEERSRKLFDRNYAITIRMVMTGQPLREIPLALPETVSVRTPEVGRENLQKLREMFKGAKA</sequence>
<dbReference type="EMBL" id="CP113257">
    <property type="protein sequence ID" value="WAE51198.1"/>
    <property type="molecule type" value="Genomic_DNA"/>
</dbReference>
<name>A0AA47DZ97_9GAMM</name>
<reference evidence="1" key="1">
    <citation type="submission" date="2022-11" db="EMBL/GenBank/DDBJ databases">
        <title>Genomic of Pseudomonas TF18.</title>
        <authorList>
            <person name="Liu T."/>
        </authorList>
    </citation>
    <scope>NUCLEOTIDE SEQUENCE</scope>
    <source>
        <strain evidence="1">TF18</strain>
    </source>
</reference>
<dbReference type="InterPro" id="IPR009731">
    <property type="entry name" value="P-like"/>
</dbReference>
<accession>A0AA47DZ97</accession>
<proteinExistence type="predicted"/>
<dbReference type="GO" id="GO:0006270">
    <property type="term" value="P:DNA replication initiation"/>
    <property type="evidence" value="ECO:0007669"/>
    <property type="project" value="InterPro"/>
</dbReference>
<dbReference type="Pfam" id="PF06992">
    <property type="entry name" value="Phage_lambda_P"/>
    <property type="match status" value="1"/>
</dbReference>
<dbReference type="RefSeq" id="WP_267930816.1">
    <property type="nucleotide sequence ID" value="NZ_CP113257.1"/>
</dbReference>
<protein>
    <submittedName>
        <fullName evidence="1">Replication protein P</fullName>
    </submittedName>
</protein>